<dbReference type="Pfam" id="PF13843">
    <property type="entry name" value="DDE_Tnp_1_7"/>
    <property type="match status" value="1"/>
</dbReference>
<dbReference type="EMBL" id="JBBPFD010000021">
    <property type="protein sequence ID" value="KAK7882230.1"/>
    <property type="molecule type" value="Genomic_DNA"/>
</dbReference>
<feature type="compositionally biased region" description="Acidic residues" evidence="1">
    <location>
        <begin position="79"/>
        <end position="95"/>
    </location>
</feature>
<reference evidence="4" key="1">
    <citation type="submission" date="2024-04" db="EMBL/GenBank/DDBJ databases">
        <title>Salinicola lusitanus LLJ914,a marine bacterium isolated from the Okinawa Trough.</title>
        <authorList>
            <person name="Li J."/>
        </authorList>
    </citation>
    <scope>NUCLEOTIDE SEQUENCE [LARGE SCALE GENOMIC DNA]</scope>
</reference>
<keyword evidence="4" id="KW-1185">Reference proteome</keyword>
<evidence type="ECO:0000256" key="1">
    <source>
        <dbReference type="SAM" id="MobiDB-lite"/>
    </source>
</evidence>
<feature type="compositionally biased region" description="Basic and acidic residues" evidence="1">
    <location>
        <begin position="96"/>
        <end position="107"/>
    </location>
</feature>
<evidence type="ECO:0000313" key="3">
    <source>
        <dbReference type="EMBL" id="KAK7882230.1"/>
    </source>
</evidence>
<gene>
    <name evidence="3" type="ORF">WMY93_028404</name>
</gene>
<dbReference type="Proteomes" id="UP001460270">
    <property type="component" value="Unassembled WGS sequence"/>
</dbReference>
<evidence type="ECO:0000313" key="4">
    <source>
        <dbReference type="Proteomes" id="UP001460270"/>
    </source>
</evidence>
<feature type="compositionally biased region" description="Low complexity" evidence="1">
    <location>
        <begin position="66"/>
        <end position="76"/>
    </location>
</feature>
<evidence type="ECO:0000259" key="2">
    <source>
        <dbReference type="Pfam" id="PF13843"/>
    </source>
</evidence>
<feature type="domain" description="PiggyBac transposable element-derived protein" evidence="2">
    <location>
        <begin position="243"/>
        <end position="614"/>
    </location>
</feature>
<feature type="compositionally biased region" description="Basic and acidic residues" evidence="1">
    <location>
        <begin position="181"/>
        <end position="210"/>
    </location>
</feature>
<dbReference type="AlphaFoldDB" id="A0AAW0MP98"/>
<dbReference type="PANTHER" id="PTHR46599:SF3">
    <property type="entry name" value="PIGGYBAC TRANSPOSABLE ELEMENT-DERIVED PROTEIN 4"/>
    <property type="match status" value="1"/>
</dbReference>
<accession>A0AAW0MP98</accession>
<organism evidence="3 4">
    <name type="scientific">Mugilogobius chulae</name>
    <name type="common">yellowstripe goby</name>
    <dbReference type="NCBI Taxonomy" id="88201"/>
    <lineage>
        <taxon>Eukaryota</taxon>
        <taxon>Metazoa</taxon>
        <taxon>Chordata</taxon>
        <taxon>Craniata</taxon>
        <taxon>Vertebrata</taxon>
        <taxon>Euteleostomi</taxon>
        <taxon>Actinopterygii</taxon>
        <taxon>Neopterygii</taxon>
        <taxon>Teleostei</taxon>
        <taxon>Neoteleostei</taxon>
        <taxon>Acanthomorphata</taxon>
        <taxon>Gobiaria</taxon>
        <taxon>Gobiiformes</taxon>
        <taxon>Gobioidei</taxon>
        <taxon>Gobiidae</taxon>
        <taxon>Gobionellinae</taxon>
        <taxon>Mugilogobius</taxon>
    </lineage>
</organism>
<dbReference type="PANTHER" id="PTHR46599">
    <property type="entry name" value="PIGGYBAC TRANSPOSABLE ELEMENT-DERIVED PROTEIN 4"/>
    <property type="match status" value="1"/>
</dbReference>
<name>A0AAW0MP98_9GOBI</name>
<feature type="region of interest" description="Disordered" evidence="1">
    <location>
        <begin position="43"/>
        <end position="210"/>
    </location>
</feature>
<sequence>MPRKKNNMACPVPRKKIKTEIKTEPEEVKIEPLPEVEVALDQLKHESSEDERYSYWSDDEDDLVLSDFSDPDYYPYDRSDDEFSPEENDNEEPTEEPNKEPTEEPKSKSPKKKSAKTVAQTPEKAAKAKDNATDKTPVKAKGKTKKAKDQNGAIAEEEMTEATEKTSGEATTPKKGKNAAKKADKKADETPDVKQNGEDNANESKDPELRWHTRFERDVKPEKLTFYPVRPVGPAVDLHGNWTPLSLFQLYFSPSVVRTIIKNTNKKATMDKESGFKRKWTPLDMKDFYIFLSILVYSSLVNVHSWNDFWRKVWPYNFQYPGDTMTRTRFEAILAWLHLCDPAEDAKNDSKRGTPEYDKLFKLKPLYTDILNSCKAHFQPNQNISIDERMVATKARIGFKQYVKNKPTKWGYKLYVLADSLTGYTWNFFIYTGKSTEAKDSSLGYSSVLSLMPLSLLGSGYNLYVDNFYTSPRLFQYLHSKNIACCGTLRRHTKGFPRTHANDFPKKPERGDMRWLRKGNLLFVKWLDTREVALCSTIHTAYSGLTIKRTIRTGSEWAKKQVPCPDAVIDYNKNMGGVDLSDALIGYYKSHRKTKKWYKTLFSHFVDIAIVNGFLLYKELAKMKGEGSTKMNQKRFREILCKEMLTYAMGVEPEVEKPTVITLSCMPMYYSENVMDGRKNCRNCRENGLRMKTGVYCRSCEVPLCLFAQRVCFTEWHDKHKKSLCTLSAKKSLSL</sequence>
<comment type="caution">
    <text evidence="3">The sequence shown here is derived from an EMBL/GenBank/DDBJ whole genome shotgun (WGS) entry which is preliminary data.</text>
</comment>
<proteinExistence type="predicted"/>
<feature type="compositionally biased region" description="Basic and acidic residues" evidence="1">
    <location>
        <begin position="43"/>
        <end position="53"/>
    </location>
</feature>
<dbReference type="InterPro" id="IPR029526">
    <property type="entry name" value="PGBD"/>
</dbReference>
<protein>
    <recommendedName>
        <fullName evidence="2">PiggyBac transposable element-derived protein domain-containing protein</fullName>
    </recommendedName>
</protein>
<feature type="compositionally biased region" description="Basic and acidic residues" evidence="1">
    <location>
        <begin position="124"/>
        <end position="137"/>
    </location>
</feature>